<dbReference type="EMBL" id="JACASF010000016">
    <property type="protein sequence ID" value="KAF6426493.1"/>
    <property type="molecule type" value="Genomic_DNA"/>
</dbReference>
<reference evidence="1 2" key="1">
    <citation type="journal article" date="2020" name="Nature">
        <title>Six reference-quality genomes reveal evolution of bat adaptations.</title>
        <authorList>
            <person name="Jebb D."/>
            <person name="Huang Z."/>
            <person name="Pippel M."/>
            <person name="Hughes G.M."/>
            <person name="Lavrichenko K."/>
            <person name="Devanna P."/>
            <person name="Winkler S."/>
            <person name="Jermiin L.S."/>
            <person name="Skirmuntt E.C."/>
            <person name="Katzourakis A."/>
            <person name="Burkitt-Gray L."/>
            <person name="Ray D.A."/>
            <person name="Sullivan K.A.M."/>
            <person name="Roscito J.G."/>
            <person name="Kirilenko B.M."/>
            <person name="Davalos L.M."/>
            <person name="Corthals A.P."/>
            <person name="Power M.L."/>
            <person name="Jones G."/>
            <person name="Ransome R.D."/>
            <person name="Dechmann D.K.N."/>
            <person name="Locatelli A.G."/>
            <person name="Puechmaille S.J."/>
            <person name="Fedrigo O."/>
            <person name="Jarvis E.D."/>
            <person name="Hiller M."/>
            <person name="Vernes S.C."/>
            <person name="Myers E.W."/>
            <person name="Teeling E.C."/>
        </authorList>
    </citation>
    <scope>NUCLEOTIDE SEQUENCE [LARGE SCALE GENOMIC DNA]</scope>
    <source>
        <strain evidence="1">MMolMol1</strain>
        <tissue evidence="1">Muscle</tissue>
    </source>
</reference>
<accession>A0A7J8DTN2</accession>
<dbReference type="AlphaFoldDB" id="A0A7J8DTN2"/>
<dbReference type="Proteomes" id="UP000550707">
    <property type="component" value="Unassembled WGS sequence"/>
</dbReference>
<evidence type="ECO:0000313" key="2">
    <source>
        <dbReference type="Proteomes" id="UP000550707"/>
    </source>
</evidence>
<name>A0A7J8DTN2_MOLMO</name>
<comment type="caution">
    <text evidence="1">The sequence shown here is derived from an EMBL/GenBank/DDBJ whole genome shotgun (WGS) entry which is preliminary data.</text>
</comment>
<gene>
    <name evidence="1" type="ORF">HJG59_009183</name>
</gene>
<dbReference type="InParanoid" id="A0A7J8DTN2"/>
<sequence length="138" mass="14453">MCQSWRVIPPVKDEGTGRLRAVPRPDICGGRGEEDWVGRASGCSAGQGGVQQRSPHAKGIVSCLQSLAGASPGERPLSPAPALCACAGLGVRGTARVWVTPGTAESLELSACQNPHSPSICTMLLLFTLLQRRCQYPS</sequence>
<protein>
    <submittedName>
        <fullName evidence="1">Uncharacterized protein</fullName>
    </submittedName>
</protein>
<organism evidence="1 2">
    <name type="scientific">Molossus molossus</name>
    <name type="common">Pallas' mastiff bat</name>
    <name type="synonym">Vespertilio molossus</name>
    <dbReference type="NCBI Taxonomy" id="27622"/>
    <lineage>
        <taxon>Eukaryota</taxon>
        <taxon>Metazoa</taxon>
        <taxon>Chordata</taxon>
        <taxon>Craniata</taxon>
        <taxon>Vertebrata</taxon>
        <taxon>Euteleostomi</taxon>
        <taxon>Mammalia</taxon>
        <taxon>Eutheria</taxon>
        <taxon>Laurasiatheria</taxon>
        <taxon>Chiroptera</taxon>
        <taxon>Yangochiroptera</taxon>
        <taxon>Molossidae</taxon>
        <taxon>Molossus</taxon>
    </lineage>
</organism>
<proteinExistence type="predicted"/>
<evidence type="ECO:0000313" key="1">
    <source>
        <dbReference type="EMBL" id="KAF6426493.1"/>
    </source>
</evidence>
<keyword evidence="2" id="KW-1185">Reference proteome</keyword>